<comment type="caution">
    <text evidence="3">The sequence shown here is derived from an EMBL/GenBank/DDBJ whole genome shotgun (WGS) entry which is preliminary data.</text>
</comment>
<dbReference type="InterPro" id="IPR002347">
    <property type="entry name" value="SDR_fam"/>
</dbReference>
<dbReference type="FunFam" id="3.40.50.720:FF:000084">
    <property type="entry name" value="Short-chain dehydrogenase reductase"/>
    <property type="match status" value="1"/>
</dbReference>
<dbReference type="AlphaFoldDB" id="A0ABD5PGZ6"/>
<proteinExistence type="inferred from homology"/>
<organism evidence="3 4">
    <name type="scientific">Halobium salinum</name>
    <dbReference type="NCBI Taxonomy" id="1364940"/>
    <lineage>
        <taxon>Archaea</taxon>
        <taxon>Methanobacteriati</taxon>
        <taxon>Methanobacteriota</taxon>
        <taxon>Stenosarchaea group</taxon>
        <taxon>Halobacteria</taxon>
        <taxon>Halobacteriales</taxon>
        <taxon>Haloferacaceae</taxon>
        <taxon>Halobium</taxon>
    </lineage>
</organism>
<dbReference type="InterPro" id="IPR036291">
    <property type="entry name" value="NAD(P)-bd_dom_sf"/>
</dbReference>
<dbReference type="PANTHER" id="PTHR24321">
    <property type="entry name" value="DEHYDROGENASES, SHORT CHAIN"/>
    <property type="match status" value="1"/>
</dbReference>
<dbReference type="EC" id="1.1.1.-" evidence="3"/>
<dbReference type="Gene3D" id="3.40.50.720">
    <property type="entry name" value="NAD(P)-binding Rossmann-like Domain"/>
    <property type="match status" value="1"/>
</dbReference>
<name>A0ABD5PGZ6_9EURY</name>
<dbReference type="EMBL" id="JBHSDS010000009">
    <property type="protein sequence ID" value="MFC4359920.1"/>
    <property type="molecule type" value="Genomic_DNA"/>
</dbReference>
<dbReference type="SUPFAM" id="SSF51735">
    <property type="entry name" value="NAD(P)-binding Rossmann-fold domains"/>
    <property type="match status" value="1"/>
</dbReference>
<evidence type="ECO:0000256" key="1">
    <source>
        <dbReference type="ARBA" id="ARBA00006484"/>
    </source>
</evidence>
<gene>
    <name evidence="3" type="ORF">ACFO0N_18390</name>
</gene>
<dbReference type="RefSeq" id="WP_267624913.1">
    <property type="nucleotide sequence ID" value="NZ_JAODIW010000010.1"/>
</dbReference>
<comment type="similarity">
    <text evidence="1">Belongs to the short-chain dehydrogenases/reductases (SDR) family.</text>
</comment>
<dbReference type="GO" id="GO:0016491">
    <property type="term" value="F:oxidoreductase activity"/>
    <property type="evidence" value="ECO:0007669"/>
    <property type="project" value="UniProtKB-KW"/>
</dbReference>
<evidence type="ECO:0000313" key="3">
    <source>
        <dbReference type="EMBL" id="MFC4359920.1"/>
    </source>
</evidence>
<dbReference type="CDD" id="cd05233">
    <property type="entry name" value="SDR_c"/>
    <property type="match status" value="1"/>
</dbReference>
<evidence type="ECO:0000256" key="2">
    <source>
        <dbReference type="ARBA" id="ARBA00023002"/>
    </source>
</evidence>
<sequence length="251" mass="25180">MNGIDGTVALVTGAGSGIGREIARRFASEGAKVCCVDVDETGGAETVDRIEEVGGEAVFVAADVSDEDAVADAVAAAVDAFGGLDFVVNNAGVEGTNAPTGEQTAADWARVLGVNLSGVFYGTKHALPHLLERGGAVVNVASVAGLVGFEGIAPYVASKHGVVGLTRTTALEYATEGVRVNAVCPGVVDTPMVERYGGGDEAAAEAMTQLEPVGRMADPAEIAASVVWLCSDDASFVTGAAIPVDGGLTAR</sequence>
<dbReference type="PANTHER" id="PTHR24321:SF8">
    <property type="entry name" value="ESTRADIOL 17-BETA-DEHYDROGENASE 8-RELATED"/>
    <property type="match status" value="1"/>
</dbReference>
<keyword evidence="4" id="KW-1185">Reference proteome</keyword>
<evidence type="ECO:0000313" key="4">
    <source>
        <dbReference type="Proteomes" id="UP001595921"/>
    </source>
</evidence>
<dbReference type="Pfam" id="PF13561">
    <property type="entry name" value="adh_short_C2"/>
    <property type="match status" value="1"/>
</dbReference>
<accession>A0ABD5PGZ6</accession>
<reference evidence="3 4" key="1">
    <citation type="journal article" date="2019" name="Int. J. Syst. Evol. Microbiol.">
        <title>The Global Catalogue of Microorganisms (GCM) 10K type strain sequencing project: providing services to taxonomists for standard genome sequencing and annotation.</title>
        <authorList>
            <consortium name="The Broad Institute Genomics Platform"/>
            <consortium name="The Broad Institute Genome Sequencing Center for Infectious Disease"/>
            <person name="Wu L."/>
            <person name="Ma J."/>
        </authorList>
    </citation>
    <scope>NUCLEOTIDE SEQUENCE [LARGE SCALE GENOMIC DNA]</scope>
    <source>
        <strain evidence="3 4">CGMCC 1.12553</strain>
    </source>
</reference>
<dbReference type="PROSITE" id="PS00061">
    <property type="entry name" value="ADH_SHORT"/>
    <property type="match status" value="1"/>
</dbReference>
<keyword evidence="2 3" id="KW-0560">Oxidoreductase</keyword>
<dbReference type="PRINTS" id="PR00080">
    <property type="entry name" value="SDRFAMILY"/>
</dbReference>
<protein>
    <submittedName>
        <fullName evidence="3">SDR family NAD(P)-dependent oxidoreductase</fullName>
        <ecNumber evidence="3">1.1.1.-</ecNumber>
    </submittedName>
</protein>
<dbReference type="Proteomes" id="UP001595921">
    <property type="component" value="Unassembled WGS sequence"/>
</dbReference>
<dbReference type="PRINTS" id="PR00081">
    <property type="entry name" value="GDHRDH"/>
</dbReference>
<dbReference type="NCBIfam" id="NF009466">
    <property type="entry name" value="PRK12826.1-2"/>
    <property type="match status" value="1"/>
</dbReference>
<dbReference type="InterPro" id="IPR020904">
    <property type="entry name" value="Sc_DH/Rdtase_CS"/>
</dbReference>
<dbReference type="NCBIfam" id="NF005559">
    <property type="entry name" value="PRK07231.1"/>
    <property type="match status" value="1"/>
</dbReference>